<evidence type="ECO:0000313" key="3">
    <source>
        <dbReference type="Proteomes" id="UP000480266"/>
    </source>
</evidence>
<gene>
    <name evidence="2" type="ORF">G4V63_05805</name>
</gene>
<organism evidence="2 3">
    <name type="scientific">Candidatus Afipia apatlaquensis</name>
    <dbReference type="NCBI Taxonomy" id="2712852"/>
    <lineage>
        <taxon>Bacteria</taxon>
        <taxon>Pseudomonadati</taxon>
        <taxon>Pseudomonadota</taxon>
        <taxon>Alphaproteobacteria</taxon>
        <taxon>Hyphomicrobiales</taxon>
        <taxon>Nitrobacteraceae</taxon>
        <taxon>Afipia</taxon>
    </lineage>
</organism>
<proteinExistence type="predicted"/>
<evidence type="ECO:0000259" key="1">
    <source>
        <dbReference type="PROSITE" id="PS50994"/>
    </source>
</evidence>
<dbReference type="PROSITE" id="PS50994">
    <property type="entry name" value="INTEGRASE"/>
    <property type="match status" value="1"/>
</dbReference>
<dbReference type="InterPro" id="IPR001584">
    <property type="entry name" value="Integrase_cat-core"/>
</dbReference>
<dbReference type="Proteomes" id="UP000480266">
    <property type="component" value="Unassembled WGS sequence"/>
</dbReference>
<feature type="domain" description="Integrase catalytic" evidence="1">
    <location>
        <begin position="1"/>
        <end position="98"/>
    </location>
</feature>
<name>A0A7C9VHK1_9BRAD</name>
<accession>A0A7C9VHK1</accession>
<reference evidence="2" key="1">
    <citation type="submission" date="2020-02" db="EMBL/GenBank/DDBJ databases">
        <title>Draft genome sequence of Candidatus Afipia apatlaquensis IBT-C3, a potential strain for decolorization of textile dyes.</title>
        <authorList>
            <person name="Sanchez-Reyes A."/>
            <person name="Breton-Deval L."/>
            <person name="Mangelson H."/>
            <person name="Sanchez-Flores A."/>
        </authorList>
    </citation>
    <scope>NUCLEOTIDE SEQUENCE [LARGE SCALE GENOMIC DNA]</scope>
    <source>
        <strain evidence="2">IBT-C3</strain>
    </source>
</reference>
<dbReference type="Pfam" id="PF22483">
    <property type="entry name" value="Mu-transpos_C_2"/>
    <property type="match status" value="1"/>
</dbReference>
<protein>
    <submittedName>
        <fullName evidence="2">Transposase</fullName>
    </submittedName>
</protein>
<dbReference type="GO" id="GO:0015074">
    <property type="term" value="P:DNA integration"/>
    <property type="evidence" value="ECO:0007669"/>
    <property type="project" value="InterPro"/>
</dbReference>
<sequence length="286" mass="32374">AVTNPDRYDPGINRTYAEMAAHYGTAILAARPRRPKDKAKVEVAVQIAQRWILARLRNQRFFSLAELNAAIQVLLVELNARQMRGFGSSRAELFAEIDRLKLAKLPDQPYVFARWKRCCVAPDYHVEIDGHWYSTPYRLIRELVDVRIADKTVEIFHRGQRVASHPRAPNRRGHTTIADHMPSAHRRYGKWTPGGLIAAGEKIGPSTAAFFQIVIDARPHPEQGFRTCLGILSLARSYDNARLDAACRRGILIKARSVASIRSILKNGLDRGFLDETSDRSPRSMR</sequence>
<keyword evidence="3" id="KW-1185">Reference proteome</keyword>
<dbReference type="InterPro" id="IPR054353">
    <property type="entry name" value="IstA-like_C"/>
</dbReference>
<dbReference type="PANTHER" id="PTHR35004:SF8">
    <property type="entry name" value="TRANSPOSASE RV3428C-RELATED"/>
    <property type="match status" value="1"/>
</dbReference>
<feature type="non-terminal residue" evidence="2">
    <location>
        <position position="1"/>
    </location>
</feature>
<comment type="caution">
    <text evidence="2">The sequence shown here is derived from an EMBL/GenBank/DDBJ whole genome shotgun (WGS) entry which is preliminary data.</text>
</comment>
<dbReference type="AlphaFoldDB" id="A0A7C9VHK1"/>
<dbReference type="EMBL" id="JAAMRR010000296">
    <property type="protein sequence ID" value="NGX94750.1"/>
    <property type="molecule type" value="Genomic_DNA"/>
</dbReference>
<dbReference type="PANTHER" id="PTHR35004">
    <property type="entry name" value="TRANSPOSASE RV3428C-RELATED"/>
    <property type="match status" value="1"/>
</dbReference>
<evidence type="ECO:0000313" key="2">
    <source>
        <dbReference type="EMBL" id="NGX94750.1"/>
    </source>
</evidence>